<protein>
    <submittedName>
        <fullName evidence="1">Uncharacterized protein</fullName>
    </submittedName>
</protein>
<dbReference type="AlphaFoldDB" id="A0A0A9DWJ1"/>
<evidence type="ECO:0000313" key="1">
    <source>
        <dbReference type="EMBL" id="JAD88102.1"/>
    </source>
</evidence>
<organism evidence="1">
    <name type="scientific">Arundo donax</name>
    <name type="common">Giant reed</name>
    <name type="synonym">Donax arundinaceus</name>
    <dbReference type="NCBI Taxonomy" id="35708"/>
    <lineage>
        <taxon>Eukaryota</taxon>
        <taxon>Viridiplantae</taxon>
        <taxon>Streptophyta</taxon>
        <taxon>Embryophyta</taxon>
        <taxon>Tracheophyta</taxon>
        <taxon>Spermatophyta</taxon>
        <taxon>Magnoliopsida</taxon>
        <taxon>Liliopsida</taxon>
        <taxon>Poales</taxon>
        <taxon>Poaceae</taxon>
        <taxon>PACMAD clade</taxon>
        <taxon>Arundinoideae</taxon>
        <taxon>Arundineae</taxon>
        <taxon>Arundo</taxon>
    </lineage>
</organism>
<proteinExistence type="predicted"/>
<reference evidence="1" key="1">
    <citation type="submission" date="2014-09" db="EMBL/GenBank/DDBJ databases">
        <authorList>
            <person name="Magalhaes I.L.F."/>
            <person name="Oliveira U."/>
            <person name="Santos F.R."/>
            <person name="Vidigal T.H.D.A."/>
            <person name="Brescovit A.D."/>
            <person name="Santos A.J."/>
        </authorList>
    </citation>
    <scope>NUCLEOTIDE SEQUENCE</scope>
    <source>
        <tissue evidence="1">Shoot tissue taken approximately 20 cm above the soil surface</tissue>
    </source>
</reference>
<name>A0A0A9DWJ1_ARUDO</name>
<reference evidence="1" key="2">
    <citation type="journal article" date="2015" name="Data Brief">
        <title>Shoot transcriptome of the giant reed, Arundo donax.</title>
        <authorList>
            <person name="Barrero R.A."/>
            <person name="Guerrero F.D."/>
            <person name="Moolhuijzen P."/>
            <person name="Goolsby J.A."/>
            <person name="Tidwell J."/>
            <person name="Bellgard S.E."/>
            <person name="Bellgard M.I."/>
        </authorList>
    </citation>
    <scope>NUCLEOTIDE SEQUENCE</scope>
    <source>
        <tissue evidence="1">Shoot tissue taken approximately 20 cm above the soil surface</tissue>
    </source>
</reference>
<sequence>MAEASIVQAQAELEKTKLQKLEKYMALLKKILLTMMMLQAAP</sequence>
<dbReference type="EMBL" id="GBRH01209793">
    <property type="protein sequence ID" value="JAD88102.1"/>
    <property type="molecule type" value="Transcribed_RNA"/>
</dbReference>
<accession>A0A0A9DWJ1</accession>